<dbReference type="STRING" id="41427.A0A182IW55"/>
<evidence type="ECO:0000256" key="1">
    <source>
        <dbReference type="SAM" id="MobiDB-lite"/>
    </source>
</evidence>
<dbReference type="PROSITE" id="PS51257">
    <property type="entry name" value="PROKAR_LIPOPROTEIN"/>
    <property type="match status" value="1"/>
</dbReference>
<proteinExistence type="predicted"/>
<feature type="region of interest" description="Disordered" evidence="1">
    <location>
        <begin position="358"/>
        <end position="389"/>
    </location>
</feature>
<feature type="compositionally biased region" description="Low complexity" evidence="1">
    <location>
        <begin position="260"/>
        <end position="271"/>
    </location>
</feature>
<reference evidence="3" key="1">
    <citation type="submission" date="2022-08" db="UniProtKB">
        <authorList>
            <consortium name="EnsemblMetazoa"/>
        </authorList>
    </citation>
    <scope>IDENTIFICATION</scope>
    <source>
        <strain evidence="3">EBRO</strain>
    </source>
</reference>
<evidence type="ECO:0000256" key="2">
    <source>
        <dbReference type="SAM" id="SignalP"/>
    </source>
</evidence>
<feature type="compositionally biased region" description="Basic and acidic residues" evidence="1">
    <location>
        <begin position="245"/>
        <end position="258"/>
    </location>
</feature>
<feature type="compositionally biased region" description="Basic and acidic residues" evidence="1">
    <location>
        <begin position="220"/>
        <end position="236"/>
    </location>
</feature>
<accession>A0A182IW55</accession>
<feature type="chain" id="PRO_5043792024" evidence="2">
    <location>
        <begin position="24"/>
        <end position="399"/>
    </location>
</feature>
<feature type="compositionally biased region" description="Basic and acidic residues" evidence="1">
    <location>
        <begin position="203"/>
        <end position="212"/>
    </location>
</feature>
<keyword evidence="2" id="KW-0732">Signal</keyword>
<name>A0A182IW55_ANOAO</name>
<dbReference type="EnsemblMetazoa" id="AATE006622-RA">
    <property type="protein sequence ID" value="AATE006622-PA.1"/>
    <property type="gene ID" value="AATE006622"/>
</dbReference>
<organism evidence="3">
    <name type="scientific">Anopheles atroparvus</name>
    <name type="common">European mosquito</name>
    <dbReference type="NCBI Taxonomy" id="41427"/>
    <lineage>
        <taxon>Eukaryota</taxon>
        <taxon>Metazoa</taxon>
        <taxon>Ecdysozoa</taxon>
        <taxon>Arthropoda</taxon>
        <taxon>Hexapoda</taxon>
        <taxon>Insecta</taxon>
        <taxon>Pterygota</taxon>
        <taxon>Neoptera</taxon>
        <taxon>Endopterygota</taxon>
        <taxon>Diptera</taxon>
        <taxon>Nematocera</taxon>
        <taxon>Culicoidea</taxon>
        <taxon>Culicidae</taxon>
        <taxon>Anophelinae</taxon>
        <taxon>Anopheles</taxon>
    </lineage>
</organism>
<feature type="signal peptide" evidence="2">
    <location>
        <begin position="1"/>
        <end position="23"/>
    </location>
</feature>
<dbReference type="VEuPathDB" id="VectorBase:AATE006622"/>
<feature type="region of interest" description="Disordered" evidence="1">
    <location>
        <begin position="198"/>
        <end position="310"/>
    </location>
</feature>
<dbReference type="AlphaFoldDB" id="A0A182IW55"/>
<sequence length="399" mass="44943">MKFAGSLVASLALVCLWVSCANATLQPVYGALAQTAVYPAPTSYVARAEKARVGIYPAGKYGERSGESSEEHSVTFDHYDQARQCVDSHGRLLPVSICVQLPPEAPMKLSKGLLQRIVYSLVQEPTGGHKPLKYDVTHEKPCEYPRKPCKCAKKPHESYEKSKEVYTTPKKCYEPLKVAYEPPKKAYEPPKKVYEPTTKPCGKVKESYEPPKKTYVPKGSYEESRYESVESYEAPRKPYTPPKKPCNEPKEYYTHPQEHYTTPPKAYTPPTEVYKAPTEHYNPPKESYHRPSYKEPCGVTEPPYHKTTTHAPYTTAAPAYTQSPAHRPTPYHPTATYAPYEPRYPSVSYHAPSYPKPAYEHKPAPYKEPAPTVSSSYPKPPKKGCGCVEPHRPYYNTSA</sequence>
<protein>
    <submittedName>
        <fullName evidence="3">Uncharacterized protein</fullName>
    </submittedName>
</protein>
<evidence type="ECO:0000313" key="3">
    <source>
        <dbReference type="EnsemblMetazoa" id="AATE006622-PA.1"/>
    </source>
</evidence>
<feature type="compositionally biased region" description="Basic and acidic residues" evidence="1">
    <location>
        <begin position="282"/>
        <end position="293"/>
    </location>
</feature>